<comment type="caution">
    <text evidence="4">The sequence shown here is derived from an EMBL/GenBank/DDBJ whole genome shotgun (WGS) entry which is preliminary data.</text>
</comment>
<dbReference type="GO" id="GO:0004364">
    <property type="term" value="F:glutathione transferase activity"/>
    <property type="evidence" value="ECO:0007669"/>
    <property type="project" value="TreeGrafter"/>
</dbReference>
<dbReference type="GO" id="GO:1901170">
    <property type="term" value="P:naphthalene catabolic process"/>
    <property type="evidence" value="ECO:0007669"/>
    <property type="project" value="InterPro"/>
</dbReference>
<dbReference type="GO" id="GO:0004602">
    <property type="term" value="F:glutathione peroxidase activity"/>
    <property type="evidence" value="ECO:0007669"/>
    <property type="project" value="TreeGrafter"/>
</dbReference>
<name>A0A2T8HWQ0_9RHOB</name>
<dbReference type="Gene3D" id="3.40.30.10">
    <property type="entry name" value="Glutaredoxin"/>
    <property type="match status" value="1"/>
</dbReference>
<dbReference type="GO" id="GO:0006749">
    <property type="term" value="P:glutathione metabolic process"/>
    <property type="evidence" value="ECO:0007669"/>
    <property type="project" value="TreeGrafter"/>
</dbReference>
<proteinExistence type="inferred from homology"/>
<feature type="domain" description="DSBA-like thioredoxin" evidence="3">
    <location>
        <begin position="3"/>
        <end position="198"/>
    </location>
</feature>
<keyword evidence="5" id="KW-1185">Reference proteome</keyword>
<sequence>MQQIDYYMSVVSPWTYFCGSRPVEVAAKHGVRLRYRPLDPMALFARTGGLPLGERHESRQAYRFQELRRQSVKLGMPLTLKPAFFPTNPAPAAYAIIAAQEVAEETGEGDIHALVQSLCAACWRDEKNVAEDEVIGDCLEAAGFSRGLLMSGLISGADTYARNLEQGLLAGVFGVPFFITGDEKFWGQDRIDDLDRHLAGEF</sequence>
<dbReference type="EMBL" id="QDKM01000002">
    <property type="protein sequence ID" value="PVH29828.1"/>
    <property type="molecule type" value="Genomic_DNA"/>
</dbReference>
<dbReference type="SUPFAM" id="SSF52833">
    <property type="entry name" value="Thioredoxin-like"/>
    <property type="match status" value="1"/>
</dbReference>
<evidence type="ECO:0000259" key="3">
    <source>
        <dbReference type="Pfam" id="PF01323"/>
    </source>
</evidence>
<dbReference type="Proteomes" id="UP000245911">
    <property type="component" value="Unassembled WGS sequence"/>
</dbReference>
<dbReference type="Pfam" id="PF01323">
    <property type="entry name" value="DSBA"/>
    <property type="match status" value="1"/>
</dbReference>
<dbReference type="InterPro" id="IPR051924">
    <property type="entry name" value="GST_Kappa/NadH"/>
</dbReference>
<organism evidence="4 5">
    <name type="scientific">Pararhodobacter oceanensis</name>
    <dbReference type="NCBI Taxonomy" id="2172121"/>
    <lineage>
        <taxon>Bacteria</taxon>
        <taxon>Pseudomonadati</taxon>
        <taxon>Pseudomonadota</taxon>
        <taxon>Alphaproteobacteria</taxon>
        <taxon>Rhodobacterales</taxon>
        <taxon>Paracoccaceae</taxon>
        <taxon>Pararhodobacter</taxon>
    </lineage>
</organism>
<evidence type="ECO:0000313" key="4">
    <source>
        <dbReference type="EMBL" id="PVH29828.1"/>
    </source>
</evidence>
<dbReference type="InterPro" id="IPR036249">
    <property type="entry name" value="Thioredoxin-like_sf"/>
</dbReference>
<keyword evidence="1 4" id="KW-0413">Isomerase</keyword>
<comment type="similarity">
    <text evidence="1">Belongs to the GST superfamily. NadH family.</text>
</comment>
<comment type="catalytic activity">
    <reaction evidence="1">
        <text>2-hydroxychromene-2-carboxylate = (3E)-4-(2-hydroxyphenyl)-2-oxobut-3-enoate</text>
        <dbReference type="Rhea" id="RHEA:27401"/>
        <dbReference type="ChEBI" id="CHEBI:59350"/>
        <dbReference type="ChEBI" id="CHEBI:59353"/>
        <dbReference type="EC" id="5.99.1.4"/>
    </reaction>
</comment>
<dbReference type="PANTHER" id="PTHR42943">
    <property type="entry name" value="GLUTATHIONE S-TRANSFERASE KAPPA"/>
    <property type="match status" value="1"/>
</dbReference>
<gene>
    <name evidence="4" type="ORF">DDE20_06935</name>
</gene>
<dbReference type="InterPro" id="IPR014440">
    <property type="entry name" value="HCCAis_GSTk"/>
</dbReference>
<dbReference type="PANTHER" id="PTHR42943:SF13">
    <property type="entry name" value="GLUTATHIONE S-TRANSFERASE KAPPA-RELATED"/>
    <property type="match status" value="1"/>
</dbReference>
<accession>A0A2T8HWQ0</accession>
<dbReference type="RefSeq" id="WP_116557717.1">
    <property type="nucleotide sequence ID" value="NZ_JBLWYE010000008.1"/>
</dbReference>
<dbReference type="AlphaFoldDB" id="A0A2T8HWQ0"/>
<evidence type="ECO:0000256" key="2">
    <source>
        <dbReference type="PIRSR" id="PIRSR006386-1"/>
    </source>
</evidence>
<dbReference type="OrthoDB" id="5244108at2"/>
<evidence type="ECO:0000313" key="5">
    <source>
        <dbReference type="Proteomes" id="UP000245911"/>
    </source>
</evidence>
<protein>
    <recommendedName>
        <fullName evidence="1">2-hydroxychromene-2-carboxylate isomerase</fullName>
        <ecNumber evidence="1">5.99.1.4</ecNumber>
    </recommendedName>
</protein>
<dbReference type="CDD" id="cd03022">
    <property type="entry name" value="DsbA_HCCA_Iso"/>
    <property type="match status" value="1"/>
</dbReference>
<dbReference type="GO" id="GO:0018845">
    <property type="term" value="F:2-hydroxychromene-2-carboxylate isomerase activity"/>
    <property type="evidence" value="ECO:0007669"/>
    <property type="project" value="UniProtKB-UniRule"/>
</dbReference>
<dbReference type="InterPro" id="IPR044087">
    <property type="entry name" value="NahD-like"/>
</dbReference>
<feature type="active site" description="Nucleophile" evidence="2">
    <location>
        <position position="12"/>
    </location>
</feature>
<reference evidence="4 5" key="1">
    <citation type="submission" date="2018-04" db="EMBL/GenBank/DDBJ databases">
        <title>Pararhodobacter oceanense sp. nov., isolated from marine intertidal sediment.</title>
        <authorList>
            <person name="Wang X.-L."/>
            <person name="Du Z.-J."/>
        </authorList>
    </citation>
    <scope>NUCLEOTIDE SEQUENCE [LARGE SCALE GENOMIC DNA]</scope>
    <source>
        <strain evidence="4 5">AM505</strain>
    </source>
</reference>
<dbReference type="InterPro" id="IPR001853">
    <property type="entry name" value="DSBA-like_thioredoxin_dom"/>
</dbReference>
<dbReference type="EC" id="5.99.1.4" evidence="1"/>
<dbReference type="PIRSF" id="PIRSF006386">
    <property type="entry name" value="HCCAis_GSTk"/>
    <property type="match status" value="1"/>
</dbReference>
<evidence type="ECO:0000256" key="1">
    <source>
        <dbReference type="PIRNR" id="PIRNR006386"/>
    </source>
</evidence>